<dbReference type="EMBL" id="JAYFUM010000018">
    <property type="protein sequence ID" value="MEA5140540.1"/>
    <property type="molecule type" value="Genomic_DNA"/>
</dbReference>
<dbReference type="PANTHER" id="PTHR30273:SF2">
    <property type="entry name" value="PROTEIN FECR"/>
    <property type="match status" value="1"/>
</dbReference>
<accession>A0ABU5QCF9</accession>
<comment type="caution">
    <text evidence="4">The sequence shown here is derived from an EMBL/GenBank/DDBJ whole genome shotgun (WGS) entry which is preliminary data.</text>
</comment>
<evidence type="ECO:0000256" key="1">
    <source>
        <dbReference type="SAM" id="Phobius"/>
    </source>
</evidence>
<dbReference type="Proteomes" id="UP001302949">
    <property type="component" value="Unassembled WGS sequence"/>
</dbReference>
<keyword evidence="5" id="KW-1185">Reference proteome</keyword>
<dbReference type="PIRSF" id="PIRSF018266">
    <property type="entry name" value="FecR"/>
    <property type="match status" value="1"/>
</dbReference>
<dbReference type="RefSeq" id="WP_323297695.1">
    <property type="nucleotide sequence ID" value="NZ_JAYFUM010000018.1"/>
</dbReference>
<dbReference type="PANTHER" id="PTHR30273">
    <property type="entry name" value="PERIPLASMIC SIGNAL SENSOR AND SIGMA FACTOR ACTIVATOR FECR-RELATED"/>
    <property type="match status" value="1"/>
</dbReference>
<feature type="transmembrane region" description="Helical" evidence="1">
    <location>
        <begin position="100"/>
        <end position="118"/>
    </location>
</feature>
<keyword evidence="1" id="KW-0472">Membrane</keyword>
<dbReference type="InterPro" id="IPR006860">
    <property type="entry name" value="FecR"/>
</dbReference>
<feature type="domain" description="Protein FecR C-terminal" evidence="3">
    <location>
        <begin position="294"/>
        <end position="360"/>
    </location>
</feature>
<evidence type="ECO:0000313" key="5">
    <source>
        <dbReference type="Proteomes" id="UP001302949"/>
    </source>
</evidence>
<protein>
    <submittedName>
        <fullName evidence="4">FecR family protein</fullName>
    </submittedName>
</protein>
<organism evidence="4 5">
    <name type="scientific">Arcicella rigui</name>
    <dbReference type="NCBI Taxonomy" id="797020"/>
    <lineage>
        <taxon>Bacteria</taxon>
        <taxon>Pseudomonadati</taxon>
        <taxon>Bacteroidota</taxon>
        <taxon>Cytophagia</taxon>
        <taxon>Cytophagales</taxon>
        <taxon>Flectobacillaceae</taxon>
        <taxon>Arcicella</taxon>
    </lineage>
</organism>
<keyword evidence="1" id="KW-0812">Transmembrane</keyword>
<reference evidence="4 5" key="1">
    <citation type="submission" date="2023-12" db="EMBL/GenBank/DDBJ databases">
        <title>Novel species of the genus Arcicella isolated from rivers.</title>
        <authorList>
            <person name="Lu H."/>
        </authorList>
    </citation>
    <scope>NUCLEOTIDE SEQUENCE [LARGE SCALE GENOMIC DNA]</scope>
    <source>
        <strain evidence="4 5">KCTC 23307</strain>
    </source>
</reference>
<dbReference type="Pfam" id="PF16344">
    <property type="entry name" value="FecR_C"/>
    <property type="match status" value="1"/>
</dbReference>
<evidence type="ECO:0000259" key="3">
    <source>
        <dbReference type="Pfam" id="PF16344"/>
    </source>
</evidence>
<feature type="domain" description="FecR protein" evidence="2">
    <location>
        <begin position="149"/>
        <end position="235"/>
    </location>
</feature>
<dbReference type="Gene3D" id="3.55.50.30">
    <property type="match status" value="1"/>
</dbReference>
<dbReference type="Gene3D" id="2.60.120.1440">
    <property type="match status" value="1"/>
</dbReference>
<dbReference type="InterPro" id="IPR032508">
    <property type="entry name" value="FecR_C"/>
</dbReference>
<sequence>MSMNYQNFEIEDFVADDYFKNWVLNPNAESDAFWHRYLEEYPEKNSVIEDARLLVIGLREAEAQYFPLEKTAKIWDNIQHRVQDSEERQRENHLFKFRIPYFRIAAALVICLGISFWWKTQNKHPMAYLSSYSQTDGDYIEEVNLSNTTKKIYLSDGSVVSLEKNSTLRFKQAFEAHKRVVYLTGEAFFEVSKNPKRPFLVYANELITKVLGTSFRIKAYANAKEVTVSVKTGKVSVFANKSTTERDEKLEDELKGVVLKPNQQVVYERKSDRLNKMLVEKPAILVEPSSFQNFEFDNTPISIVFATLQKAYGIEIVYDEDLMKKCYLTAPLGDEPLFDKMKLICKTIGASYEIIDGQVVVYSKGCE</sequence>
<dbReference type="InterPro" id="IPR012373">
    <property type="entry name" value="Ferrdict_sens_TM"/>
</dbReference>
<gene>
    <name evidence="4" type="ORF">VB248_15420</name>
</gene>
<name>A0ABU5QCF9_9BACT</name>
<dbReference type="Pfam" id="PF04773">
    <property type="entry name" value="FecR"/>
    <property type="match status" value="1"/>
</dbReference>
<evidence type="ECO:0000259" key="2">
    <source>
        <dbReference type="Pfam" id="PF04773"/>
    </source>
</evidence>
<evidence type="ECO:0000313" key="4">
    <source>
        <dbReference type="EMBL" id="MEA5140540.1"/>
    </source>
</evidence>
<keyword evidence="1" id="KW-1133">Transmembrane helix</keyword>
<proteinExistence type="predicted"/>